<dbReference type="AlphaFoldDB" id="A0A6J4U803"/>
<feature type="non-terminal residue" evidence="1">
    <location>
        <position position="1"/>
    </location>
</feature>
<accession>A0A6J4U803</accession>
<dbReference type="EMBL" id="CADCWI010000007">
    <property type="protein sequence ID" value="CAA9540622.1"/>
    <property type="molecule type" value="Genomic_DNA"/>
</dbReference>
<organism evidence="1">
    <name type="scientific">uncultured Thermomicrobiales bacterium</name>
    <dbReference type="NCBI Taxonomy" id="1645740"/>
    <lineage>
        <taxon>Bacteria</taxon>
        <taxon>Pseudomonadati</taxon>
        <taxon>Thermomicrobiota</taxon>
        <taxon>Thermomicrobia</taxon>
        <taxon>Thermomicrobiales</taxon>
        <taxon>environmental samples</taxon>
    </lineage>
</organism>
<feature type="non-terminal residue" evidence="1">
    <location>
        <position position="22"/>
    </location>
</feature>
<name>A0A6J4U803_9BACT</name>
<reference evidence="1" key="1">
    <citation type="submission" date="2020-02" db="EMBL/GenBank/DDBJ databases">
        <authorList>
            <person name="Meier V. D."/>
        </authorList>
    </citation>
    <scope>NUCLEOTIDE SEQUENCE</scope>
    <source>
        <strain evidence="1">AVDCRST_MAG43</strain>
    </source>
</reference>
<proteinExistence type="predicted"/>
<evidence type="ECO:0000313" key="1">
    <source>
        <dbReference type="EMBL" id="CAA9540622.1"/>
    </source>
</evidence>
<protein>
    <submittedName>
        <fullName evidence="1">Uncharacterized protein</fullName>
    </submittedName>
</protein>
<sequence length="22" mass="2463">VHRVRLAPRRPVAARAGRLDPV</sequence>
<gene>
    <name evidence="1" type="ORF">AVDCRST_MAG43-95</name>
</gene>